<feature type="domain" description="CheR-type methyltransferase" evidence="1">
    <location>
        <begin position="3"/>
        <end position="276"/>
    </location>
</feature>
<keyword evidence="3" id="KW-1185">Reference proteome</keyword>
<gene>
    <name evidence="2" type="ORF">GCM10022216_25220</name>
</gene>
<dbReference type="RefSeq" id="WP_344675099.1">
    <property type="nucleotide sequence ID" value="NZ_BAAAZI010000010.1"/>
</dbReference>
<evidence type="ECO:0000259" key="1">
    <source>
        <dbReference type="PROSITE" id="PS50123"/>
    </source>
</evidence>
<dbReference type="EMBL" id="BAAAZI010000010">
    <property type="protein sequence ID" value="GAA4143368.1"/>
    <property type="molecule type" value="Genomic_DNA"/>
</dbReference>
<sequence>MAELKVTYDITFPEIEELIFLLKNVSDFDLSGYTRSSLKRRIQRIMNLESLDFVDLKNALINIPGFQQFFIQEVTVNVTEMFRDPAFFNRLNTEIIPYLQTFPRIKIWSAGCSTGEEVYSLAILLKENNLYDRSFIYGTDINSKVLDIAKKGIYPLRKFKEYSDNFNTYNSKESLSKYYTARYEAAIINHDIRQNILFSTHNLASDQVFNEFHLITCRNVLIYFDLELQERVINLFYESLALFGFLCLGTKETILKHPVMANFKVVDKEFNIYQKIK</sequence>
<dbReference type="PANTHER" id="PTHR24422">
    <property type="entry name" value="CHEMOTAXIS PROTEIN METHYLTRANSFERASE"/>
    <property type="match status" value="1"/>
</dbReference>
<dbReference type="InterPro" id="IPR000780">
    <property type="entry name" value="CheR_MeTrfase"/>
</dbReference>
<comment type="caution">
    <text evidence="2">The sequence shown here is derived from an EMBL/GenBank/DDBJ whole genome shotgun (WGS) entry which is preliminary data.</text>
</comment>
<dbReference type="InterPro" id="IPR029063">
    <property type="entry name" value="SAM-dependent_MTases_sf"/>
</dbReference>
<dbReference type="Proteomes" id="UP001500101">
    <property type="component" value="Unassembled WGS sequence"/>
</dbReference>
<proteinExistence type="predicted"/>
<dbReference type="PANTHER" id="PTHR24422:SF8">
    <property type="entry name" value="CHEMOTAXIS PROTEIN"/>
    <property type="match status" value="1"/>
</dbReference>
<dbReference type="Gene3D" id="3.40.50.150">
    <property type="entry name" value="Vaccinia Virus protein VP39"/>
    <property type="match status" value="1"/>
</dbReference>
<dbReference type="InterPro" id="IPR050903">
    <property type="entry name" value="Bact_Chemotaxis_MeTrfase"/>
</dbReference>
<reference evidence="3" key="1">
    <citation type="journal article" date="2019" name="Int. J. Syst. Evol. Microbiol.">
        <title>The Global Catalogue of Microorganisms (GCM) 10K type strain sequencing project: providing services to taxonomists for standard genome sequencing and annotation.</title>
        <authorList>
            <consortium name="The Broad Institute Genomics Platform"/>
            <consortium name="The Broad Institute Genome Sequencing Center for Infectious Disease"/>
            <person name="Wu L."/>
            <person name="Ma J."/>
        </authorList>
    </citation>
    <scope>NUCLEOTIDE SEQUENCE [LARGE SCALE GENOMIC DNA]</scope>
    <source>
        <strain evidence="3">JCM 16704</strain>
    </source>
</reference>
<protein>
    <submittedName>
        <fullName evidence="2">Protein-glutamate O-methyltransferase CheR</fullName>
    </submittedName>
</protein>
<evidence type="ECO:0000313" key="3">
    <source>
        <dbReference type="Proteomes" id="UP001500101"/>
    </source>
</evidence>
<dbReference type="SMART" id="SM00138">
    <property type="entry name" value="MeTrc"/>
    <property type="match status" value="1"/>
</dbReference>
<name>A0ABP7YY29_9SPHI</name>
<dbReference type="SUPFAM" id="SSF53335">
    <property type="entry name" value="S-adenosyl-L-methionine-dependent methyltransferases"/>
    <property type="match status" value="1"/>
</dbReference>
<accession>A0ABP7YY29</accession>
<dbReference type="Pfam" id="PF01739">
    <property type="entry name" value="CheR"/>
    <property type="match status" value="1"/>
</dbReference>
<dbReference type="PRINTS" id="PR00996">
    <property type="entry name" value="CHERMTFRASE"/>
</dbReference>
<evidence type="ECO:0000313" key="2">
    <source>
        <dbReference type="EMBL" id="GAA4143368.1"/>
    </source>
</evidence>
<dbReference type="InterPro" id="IPR022642">
    <property type="entry name" value="CheR_C"/>
</dbReference>
<dbReference type="PROSITE" id="PS50123">
    <property type="entry name" value="CHER"/>
    <property type="match status" value="1"/>
</dbReference>
<organism evidence="2 3">
    <name type="scientific">Sphingobacterium kyonggiense</name>
    <dbReference type="NCBI Taxonomy" id="714075"/>
    <lineage>
        <taxon>Bacteria</taxon>
        <taxon>Pseudomonadati</taxon>
        <taxon>Bacteroidota</taxon>
        <taxon>Sphingobacteriia</taxon>
        <taxon>Sphingobacteriales</taxon>
        <taxon>Sphingobacteriaceae</taxon>
        <taxon>Sphingobacterium</taxon>
    </lineage>
</organism>